<dbReference type="InterPro" id="IPR004300">
    <property type="entry name" value="Glyco_hydro_57_N"/>
</dbReference>
<dbReference type="Proteomes" id="UP000051297">
    <property type="component" value="Unassembled WGS sequence"/>
</dbReference>
<feature type="coiled-coil region" evidence="3">
    <location>
        <begin position="401"/>
        <end position="428"/>
    </location>
</feature>
<dbReference type="SUPFAM" id="SSF46600">
    <property type="entry name" value="C-terminal UvrC-binding domain of UvrB"/>
    <property type="match status" value="1"/>
</dbReference>
<evidence type="ECO:0000256" key="3">
    <source>
        <dbReference type="SAM" id="Coils"/>
    </source>
</evidence>
<reference evidence="5 6" key="1">
    <citation type="submission" date="2015-05" db="EMBL/GenBank/DDBJ databases">
        <title>Critical biogeochemical functions in the subsurface are associated with bacteria from new phyla and little studied lineages.</title>
        <authorList>
            <person name="Hug L.A."/>
            <person name="Thomas B.C."/>
            <person name="Sharon I."/>
            <person name="Brown C.T."/>
            <person name="Sharma R."/>
            <person name="Hettich R.L."/>
            <person name="Wilkins M.J."/>
            <person name="Williams K.H."/>
            <person name="Singh A."/>
            <person name="Banfield J.F."/>
        </authorList>
    </citation>
    <scope>NUCLEOTIDE SEQUENCE [LARGE SCALE GENOMIC DNA]</scope>
    <source>
        <strain evidence="5">CSP1-7</strain>
    </source>
</reference>
<keyword evidence="2" id="KW-0119">Carbohydrate metabolism</keyword>
<comment type="similarity">
    <text evidence="1">Belongs to the glycosyl hydrolase 57 family.</text>
</comment>
<feature type="domain" description="UVR" evidence="4">
    <location>
        <begin position="405"/>
        <end position="440"/>
    </location>
</feature>
<dbReference type="EMBL" id="LDXK01000005">
    <property type="protein sequence ID" value="KRT67268.1"/>
    <property type="molecule type" value="Genomic_DNA"/>
</dbReference>
<dbReference type="Pfam" id="PF02151">
    <property type="entry name" value="UVR"/>
    <property type="match status" value="1"/>
</dbReference>
<dbReference type="InterPro" id="IPR036876">
    <property type="entry name" value="UVR_dom_sf"/>
</dbReference>
<dbReference type="SUPFAM" id="SSF88713">
    <property type="entry name" value="Glycoside hydrolase/deacetylase"/>
    <property type="match status" value="1"/>
</dbReference>
<dbReference type="InterPro" id="IPR001943">
    <property type="entry name" value="UVR_dom"/>
</dbReference>
<dbReference type="Gene3D" id="3.20.110.20">
    <property type="match status" value="1"/>
</dbReference>
<evidence type="ECO:0000259" key="4">
    <source>
        <dbReference type="PROSITE" id="PS50151"/>
    </source>
</evidence>
<name>A0A0T5ZWT8_UNCKA</name>
<comment type="caution">
    <text evidence="5">The sequence shown here is derived from an EMBL/GenBank/DDBJ whole genome shotgun (WGS) entry which is preliminary data.</text>
</comment>
<dbReference type="STRING" id="1576480.XU08_C0005G0029"/>
<sequence length="441" mass="51257">MLWANFLHFYQPPTQKRVWVDRITTEAYRPVLKGLLDHPSARITFNINGVLLDLWEEFGHKDVIEMVGQLLDKKQIELTGSAKYHPLLPKIPEDEIKRQIELNALTIKKYFGEYQPQGFFPPEMAYDAVVAKAAKEMGFSWIIAEELSCPGKVQYDRIYQEQETGVTLFFRERETSYKILSGQLGTGKLFLDVLGDRLQKNEYLLTGMDGETFGHHRPGMDRALMELLSLESVPTVLISELPEKFPQVERVEPRPSTWALMEKDLEKKVPFARWDDPDNEIHKMQWELTELAIKAVRDSKDPGKAREMLDRAIHSDQFWWASARPWWSLEMIERGAFELKEAVLATPDAAEESKRKAQELYYSIITTGFAWQRSGKVEELAQSEDEELRMHTDASLPGLPKEEIKKMVSHLEEELKEVTGNREFERAALLRDRIKELERYL</sequence>
<dbReference type="GO" id="GO:0003824">
    <property type="term" value="F:catalytic activity"/>
    <property type="evidence" value="ECO:0007669"/>
    <property type="project" value="InterPro"/>
</dbReference>
<gene>
    <name evidence="5" type="ORF">XU08_C0005G0029</name>
</gene>
<protein>
    <submittedName>
        <fullName evidence="5">Alpha-galactosidase</fullName>
    </submittedName>
</protein>
<dbReference type="GO" id="GO:0005975">
    <property type="term" value="P:carbohydrate metabolic process"/>
    <property type="evidence" value="ECO:0007669"/>
    <property type="project" value="InterPro"/>
</dbReference>
<evidence type="ECO:0000313" key="5">
    <source>
        <dbReference type="EMBL" id="KRT67268.1"/>
    </source>
</evidence>
<evidence type="ECO:0000256" key="1">
    <source>
        <dbReference type="ARBA" id="ARBA00006821"/>
    </source>
</evidence>
<dbReference type="PROSITE" id="PS50151">
    <property type="entry name" value="UVR"/>
    <property type="match status" value="1"/>
</dbReference>
<dbReference type="PANTHER" id="PTHR36306">
    <property type="entry name" value="ALPHA-AMYLASE-RELATED-RELATED"/>
    <property type="match status" value="1"/>
</dbReference>
<dbReference type="AlphaFoldDB" id="A0A0T5ZWT8"/>
<dbReference type="InterPro" id="IPR052046">
    <property type="entry name" value="GH57_Enzymes"/>
</dbReference>
<dbReference type="InterPro" id="IPR011330">
    <property type="entry name" value="Glyco_hydro/deAcase_b/a-brl"/>
</dbReference>
<proteinExistence type="inferred from homology"/>
<dbReference type="Gene3D" id="4.10.860.10">
    <property type="entry name" value="UVR domain"/>
    <property type="match status" value="1"/>
</dbReference>
<dbReference type="PANTHER" id="PTHR36306:SF1">
    <property type="entry name" value="ALPHA-AMYLASE-RELATED"/>
    <property type="match status" value="1"/>
</dbReference>
<accession>A0A0T5ZWT8</accession>
<organism evidence="5 6">
    <name type="scientific">candidate division WWE3 bacterium CSP1-7</name>
    <dbReference type="NCBI Taxonomy" id="1576480"/>
    <lineage>
        <taxon>Bacteria</taxon>
        <taxon>Katanobacteria</taxon>
    </lineage>
</organism>
<evidence type="ECO:0000256" key="2">
    <source>
        <dbReference type="ARBA" id="ARBA00023277"/>
    </source>
</evidence>
<keyword evidence="3" id="KW-0175">Coiled coil</keyword>
<evidence type="ECO:0000313" key="6">
    <source>
        <dbReference type="Proteomes" id="UP000051297"/>
    </source>
</evidence>
<dbReference type="Pfam" id="PF03065">
    <property type="entry name" value="Glyco_hydro_57"/>
    <property type="match status" value="1"/>
</dbReference>